<keyword evidence="1" id="KW-0732">Signal</keyword>
<sequence>MTHNLVKALTVLALVVTPVAAMAGNGKGNGKNKNDDKVIRIAPQGGIVVTGNAGHCPPGLAKKNVPCVPPGQAKKLYRNGEFINGDYRWIDDPFRYGLNRGSYVRAGDYVYRVDPDTRKVLNLIGAVADILN</sequence>
<dbReference type="RefSeq" id="WP_142634043.1">
    <property type="nucleotide sequence ID" value="NZ_CANMDC010000001.1"/>
</dbReference>
<reference evidence="2 3" key="1">
    <citation type="submission" date="2017-05" db="EMBL/GenBank/DDBJ databases">
        <authorList>
            <person name="Varghese N."/>
            <person name="Submissions S."/>
        </authorList>
    </citation>
    <scope>NUCLEOTIDE SEQUENCE [LARGE SCALE GENOMIC DNA]</scope>
    <source>
        <strain evidence="2 3">DSM 28009</strain>
    </source>
</reference>
<dbReference type="Proteomes" id="UP000319555">
    <property type="component" value="Unassembled WGS sequence"/>
</dbReference>
<dbReference type="AlphaFoldDB" id="A0A521BAH9"/>
<dbReference type="OrthoDB" id="7666115at2"/>
<feature type="chain" id="PRO_5021992983" description="Regulator RcnB of Ni and Co efflux" evidence="1">
    <location>
        <begin position="24"/>
        <end position="132"/>
    </location>
</feature>
<evidence type="ECO:0008006" key="4">
    <source>
        <dbReference type="Google" id="ProtNLM"/>
    </source>
</evidence>
<dbReference type="EMBL" id="FXTE01000001">
    <property type="protein sequence ID" value="SMO44079.1"/>
    <property type="molecule type" value="Genomic_DNA"/>
</dbReference>
<feature type="signal peptide" evidence="1">
    <location>
        <begin position="1"/>
        <end position="23"/>
    </location>
</feature>
<evidence type="ECO:0000313" key="3">
    <source>
        <dbReference type="Proteomes" id="UP000319555"/>
    </source>
</evidence>
<name>A0A521BAH9_9RHOB</name>
<evidence type="ECO:0000256" key="1">
    <source>
        <dbReference type="SAM" id="SignalP"/>
    </source>
</evidence>
<organism evidence="2 3">
    <name type="scientific">Ruegeria faecimaris</name>
    <dbReference type="NCBI Taxonomy" id="686389"/>
    <lineage>
        <taxon>Bacteria</taxon>
        <taxon>Pseudomonadati</taxon>
        <taxon>Pseudomonadota</taxon>
        <taxon>Alphaproteobacteria</taxon>
        <taxon>Rhodobacterales</taxon>
        <taxon>Roseobacteraceae</taxon>
        <taxon>Ruegeria</taxon>
    </lineage>
</organism>
<keyword evidence="3" id="KW-1185">Reference proteome</keyword>
<gene>
    <name evidence="2" type="ORF">SAMN06265380_101697</name>
</gene>
<evidence type="ECO:0000313" key="2">
    <source>
        <dbReference type="EMBL" id="SMO44079.1"/>
    </source>
</evidence>
<accession>A0A521BAH9</accession>
<proteinExistence type="predicted"/>
<protein>
    <recommendedName>
        <fullName evidence="4">Regulator RcnB of Ni and Co efflux</fullName>
    </recommendedName>
</protein>